<dbReference type="InterPro" id="IPR046849">
    <property type="entry name" value="E2_motif"/>
</dbReference>
<dbReference type="Pfam" id="PF13041">
    <property type="entry name" value="PPR_2"/>
    <property type="match status" value="4"/>
</dbReference>
<feature type="repeat" description="PPR" evidence="2">
    <location>
        <begin position="64"/>
        <end position="98"/>
    </location>
</feature>
<dbReference type="NCBIfam" id="TIGR00756">
    <property type="entry name" value="PPR"/>
    <property type="match status" value="8"/>
</dbReference>
<comment type="caution">
    <text evidence="4">The sequence shown here is derived from an EMBL/GenBank/DDBJ whole genome shotgun (WGS) entry which is preliminary data.</text>
</comment>
<sequence>MLCSLNSIIPCALSPAPSSVHCKSSPSTTFISSKAKLISSSLNGFNGPQTLLTDQSVIPISNANFRPYSSLIQSCIDSQSFDAGKSIHSQMLSEGFVPDSYLQTKILMLYARSGDRDDIAVARKMFDEMTERNYTAWDTMILAYSREKDHDEVLQLFLQMLRDGASPSKFTFPSVIKGCISLDEKEAVSQIQSLIIKIGLNSNVVVGGALVDGYAGFGWMNDAVAAFDEIDGDNVISWNAILGGYVKLSLLEETWCSFHEMLCVGTMPDHFTFATIIRSCGALKSLSKGKQVHSNLIVSGYESDVFVSNSLIDMYSSCGDEYSSRMVFELIKEKNQVSWNSMIASYAHLGFYDEALHQFSRMQDSGHQCDRFNLGSSLVACAALADLDMGRQFHGYLLRRFLDNDLILGTAVVDMYAKCSCPEKAHHAFDKLNERSEVSWNALISGYVQHGNVEAAIHLYHKMRLAIPPDQFTLANLLTLAANQGSVDLGKQVHAYIIRAGTNLNVIVETELVNMYARCSRLREAGSIFYCMQERNNYSWNSFMDGHEQDGNYSFVLCLFYQMQLHGTKPDSFSLASALSSCIGLSDINGGKQIHSFMIRNAIEDHKILRCMLVDLYAQCETMKYAYEVYDKARDKDVYLNNVMISALLECKRVDEARELFDQMGERTLVSWNMMLMGYSKCCFKNEAFRLFFRMTIEGVIYESLALVPLFNICASLPALELGEMLHTIVIKRSFSYCSVVLDSAMVDMYSKCGSLEDARRYFDRMDDRNIVVWNSMITGYGKHGQSCEVFVLYRKMQEENVKPTGVTFLSLLSACSHSGLVEKGISCFITMLEEHEVEVRAEHYTCMVDLLGRAGFLKEANEVINKMPIEPEVSTWGALLGACRLHKEVDFGRLAAEKLFELDSENSGHYILMANIYSSVAMWKEADRIRELMKSRGVKKEPGVSWIQIDNEAHTFHAGDRNHPLAEEIYMTLKELTGKIKTLGYVPDDNYVLRSVDDSEEYLLQHSERLAIGLGLIKLHKISVIRVFKNLRICGDCHTAIKLISEITGRTIIVRDNNRFHHFKYGLCSCGGYW</sequence>
<protein>
    <recommendedName>
        <fullName evidence="3">DYW domain-containing protein</fullName>
    </recommendedName>
</protein>
<dbReference type="Pfam" id="PF20430">
    <property type="entry name" value="Eplus_motif"/>
    <property type="match status" value="1"/>
</dbReference>
<feature type="repeat" description="PPR" evidence="2">
    <location>
        <begin position="335"/>
        <end position="369"/>
    </location>
</feature>
<evidence type="ECO:0000256" key="1">
    <source>
        <dbReference type="ARBA" id="ARBA00022737"/>
    </source>
</evidence>
<dbReference type="EMBL" id="JAGFBR010000018">
    <property type="protein sequence ID" value="KAH0449488.1"/>
    <property type="molecule type" value="Genomic_DNA"/>
</dbReference>
<dbReference type="GO" id="GO:0008270">
    <property type="term" value="F:zinc ion binding"/>
    <property type="evidence" value="ECO:0007669"/>
    <property type="project" value="InterPro"/>
</dbReference>
<dbReference type="GO" id="GO:0003723">
    <property type="term" value="F:RNA binding"/>
    <property type="evidence" value="ECO:0007669"/>
    <property type="project" value="InterPro"/>
</dbReference>
<dbReference type="AlphaFoldDB" id="A0AAV7G184"/>
<reference evidence="4 5" key="1">
    <citation type="journal article" date="2021" name="Hortic Res">
        <title>Chromosome-scale assembly of the Dendrobium chrysotoxum genome enhances the understanding of orchid evolution.</title>
        <authorList>
            <person name="Zhang Y."/>
            <person name="Zhang G.Q."/>
            <person name="Zhang D."/>
            <person name="Liu X.D."/>
            <person name="Xu X.Y."/>
            <person name="Sun W.H."/>
            <person name="Yu X."/>
            <person name="Zhu X."/>
            <person name="Wang Z.W."/>
            <person name="Zhao X."/>
            <person name="Zhong W.Y."/>
            <person name="Chen H."/>
            <person name="Yin W.L."/>
            <person name="Huang T."/>
            <person name="Niu S.C."/>
            <person name="Liu Z.J."/>
        </authorList>
    </citation>
    <scope>NUCLEOTIDE SEQUENCE [LARGE SCALE GENOMIC DNA]</scope>
    <source>
        <strain evidence="4">Lindl</strain>
    </source>
</reference>
<dbReference type="FunFam" id="1.25.40.10:FF:000031">
    <property type="entry name" value="Pentatricopeptide repeat-containing protein mitochondrial"/>
    <property type="match status" value="1"/>
</dbReference>
<dbReference type="Pfam" id="PF20431">
    <property type="entry name" value="E_motif"/>
    <property type="match status" value="1"/>
</dbReference>
<dbReference type="Pfam" id="PF01535">
    <property type="entry name" value="PPR"/>
    <property type="match status" value="6"/>
</dbReference>
<keyword evidence="1" id="KW-0677">Repeat</keyword>
<feature type="domain" description="DYW" evidence="3">
    <location>
        <begin position="985"/>
        <end position="1075"/>
    </location>
</feature>
<evidence type="ECO:0000256" key="2">
    <source>
        <dbReference type="PROSITE-ProRule" id="PRU00708"/>
    </source>
</evidence>
<evidence type="ECO:0000313" key="4">
    <source>
        <dbReference type="EMBL" id="KAH0449488.1"/>
    </source>
</evidence>
<proteinExistence type="predicted"/>
<dbReference type="Proteomes" id="UP000775213">
    <property type="component" value="Unassembled WGS sequence"/>
</dbReference>
<dbReference type="InterPro" id="IPR011990">
    <property type="entry name" value="TPR-like_helical_dom_sf"/>
</dbReference>
<dbReference type="PANTHER" id="PTHR47926:SF347">
    <property type="entry name" value="PENTATRICOPEPTIDE REPEAT-CONTAINING PROTEIN"/>
    <property type="match status" value="1"/>
</dbReference>
<name>A0AAV7G184_DENCH</name>
<dbReference type="PROSITE" id="PS51375">
    <property type="entry name" value="PPR"/>
    <property type="match status" value="8"/>
</dbReference>
<feature type="repeat" description="PPR" evidence="2">
    <location>
        <begin position="234"/>
        <end position="268"/>
    </location>
</feature>
<dbReference type="FunFam" id="1.25.40.10:FF:000366">
    <property type="entry name" value="Pentatricopeptide (PPR) repeat-containing protein"/>
    <property type="match status" value="1"/>
</dbReference>
<feature type="repeat" description="PPR" evidence="2">
    <location>
        <begin position="536"/>
        <end position="570"/>
    </location>
</feature>
<feature type="repeat" description="PPR" evidence="2">
    <location>
        <begin position="770"/>
        <end position="804"/>
    </location>
</feature>
<dbReference type="FunFam" id="1.25.40.10:FF:000344">
    <property type="entry name" value="Pentatricopeptide repeat-containing protein"/>
    <property type="match status" value="1"/>
</dbReference>
<organism evidence="4 5">
    <name type="scientific">Dendrobium chrysotoxum</name>
    <name type="common">Orchid</name>
    <dbReference type="NCBI Taxonomy" id="161865"/>
    <lineage>
        <taxon>Eukaryota</taxon>
        <taxon>Viridiplantae</taxon>
        <taxon>Streptophyta</taxon>
        <taxon>Embryophyta</taxon>
        <taxon>Tracheophyta</taxon>
        <taxon>Spermatophyta</taxon>
        <taxon>Magnoliopsida</taxon>
        <taxon>Liliopsida</taxon>
        <taxon>Asparagales</taxon>
        <taxon>Orchidaceae</taxon>
        <taxon>Epidendroideae</taxon>
        <taxon>Malaxideae</taxon>
        <taxon>Dendrobiinae</taxon>
        <taxon>Dendrobium</taxon>
    </lineage>
</organism>
<dbReference type="InterPro" id="IPR002885">
    <property type="entry name" value="PPR_rpt"/>
</dbReference>
<dbReference type="Gene3D" id="1.25.40.10">
    <property type="entry name" value="Tetratricopeptide repeat domain"/>
    <property type="match status" value="5"/>
</dbReference>
<dbReference type="PANTHER" id="PTHR47926">
    <property type="entry name" value="PENTATRICOPEPTIDE REPEAT-CONTAINING PROTEIN"/>
    <property type="match status" value="1"/>
</dbReference>
<dbReference type="GO" id="GO:0009451">
    <property type="term" value="P:RNA modification"/>
    <property type="evidence" value="ECO:0007669"/>
    <property type="project" value="InterPro"/>
</dbReference>
<dbReference type="InterPro" id="IPR032867">
    <property type="entry name" value="DYW_dom"/>
</dbReference>
<evidence type="ECO:0000313" key="5">
    <source>
        <dbReference type="Proteomes" id="UP000775213"/>
    </source>
</evidence>
<keyword evidence="5" id="KW-1185">Reference proteome</keyword>
<gene>
    <name evidence="4" type="ORF">IEQ34_020180</name>
</gene>
<dbReference type="Pfam" id="PF14432">
    <property type="entry name" value="DYW_deaminase"/>
    <property type="match status" value="1"/>
</dbReference>
<dbReference type="InterPro" id="IPR046960">
    <property type="entry name" value="PPR_At4g14850-like_plant"/>
</dbReference>
<feature type="repeat" description="PPR" evidence="2">
    <location>
        <begin position="637"/>
        <end position="671"/>
    </location>
</feature>
<feature type="repeat" description="PPR" evidence="2">
    <location>
        <begin position="436"/>
        <end position="466"/>
    </location>
</feature>
<accession>A0AAV7G184</accession>
<evidence type="ECO:0000259" key="3">
    <source>
        <dbReference type="Pfam" id="PF14432"/>
    </source>
</evidence>
<feature type="repeat" description="PPR" evidence="2">
    <location>
        <begin position="133"/>
        <end position="167"/>
    </location>
</feature>
<dbReference type="InterPro" id="IPR046848">
    <property type="entry name" value="E_motif"/>
</dbReference>